<dbReference type="Proteomes" id="UP001064027">
    <property type="component" value="Chromosome"/>
</dbReference>
<evidence type="ECO:0000313" key="1">
    <source>
        <dbReference type="EMBL" id="UXH46485.1"/>
    </source>
</evidence>
<reference evidence="1" key="1">
    <citation type="submission" date="2022-09" db="EMBL/GenBank/DDBJ databases">
        <title>Complete genome sequence of Rossellomorea vietnamensis strain RL-WG62, a newly isolated PGPR with the potential for plant salinity stress alleviation.</title>
        <authorList>
            <person name="Ren L."/>
            <person name="Wang G."/>
            <person name="Hu H."/>
        </authorList>
    </citation>
    <scope>NUCLEOTIDE SEQUENCE</scope>
    <source>
        <strain evidence="1">RL-WG62</strain>
    </source>
</reference>
<protein>
    <submittedName>
        <fullName evidence="1">Aminoglycoside phosphotransferase family protein</fullName>
    </submittedName>
</protein>
<organism evidence="1 2">
    <name type="scientific">Rossellomorea vietnamensis</name>
    <dbReference type="NCBI Taxonomy" id="218284"/>
    <lineage>
        <taxon>Bacteria</taxon>
        <taxon>Bacillati</taxon>
        <taxon>Bacillota</taxon>
        <taxon>Bacilli</taxon>
        <taxon>Bacillales</taxon>
        <taxon>Bacillaceae</taxon>
        <taxon>Rossellomorea</taxon>
    </lineage>
</organism>
<gene>
    <name evidence="1" type="ORF">N5C46_10710</name>
</gene>
<keyword evidence="2" id="KW-1185">Reference proteome</keyword>
<evidence type="ECO:0000313" key="2">
    <source>
        <dbReference type="Proteomes" id="UP001064027"/>
    </source>
</evidence>
<accession>A0ACD4CCT9</accession>
<sequence length="339" mass="38651">MLTQPEFNQGKIIDGLKEHFNVAAKEVTFLPIGHDPKAEVYRVAGWNGEVFFLKMIQGSFDDTGIRIVHFLSTQGIDAVIPPIQPTNDELAVHDEGYHWILSPFVDGRTGFESPLSEQQSIRFGQILKSIHSAGVPHDLQEQLRQEDFSGPWCEKVREIDREMDSDLPRDEVAEKLIDFWKRKRGDILTLVERTEELGQRLQDHDKSGFVLCHGDIHPGNVMIDGNSKLFIVDWDDPVMAPVERDLMFPGVGLGLCFKDERREHIDLFYKGYGKVEVDPVLLAYYRNERVVADIASYGMQLLNEGGNVEDRKNGLRLLMGQFEAGYEVEIAGRTYEEME</sequence>
<name>A0ACD4CCT9_9BACI</name>
<proteinExistence type="predicted"/>
<dbReference type="EMBL" id="CP104558">
    <property type="protein sequence ID" value="UXH46485.1"/>
    <property type="molecule type" value="Genomic_DNA"/>
</dbReference>